<feature type="domain" description="DUF1330" evidence="1">
    <location>
        <begin position="4"/>
        <end position="90"/>
    </location>
</feature>
<dbReference type="Proteomes" id="UP000258927">
    <property type="component" value="Chromosome"/>
</dbReference>
<dbReference type="Pfam" id="PF07045">
    <property type="entry name" value="DUF1330"/>
    <property type="match status" value="1"/>
</dbReference>
<name>A0A2R4MBA3_9HYPH</name>
<accession>A0A2R4MBA3</accession>
<reference evidence="2 3" key="1">
    <citation type="submission" date="2017-05" db="EMBL/GenBank/DDBJ databases">
        <title>Genome Analysis of Maritalea myrionectae HL2708#5.</title>
        <authorList>
            <consortium name="Cotde Inc.-PKNU"/>
            <person name="Jang D."/>
            <person name="Oh H.-M."/>
        </authorList>
    </citation>
    <scope>NUCLEOTIDE SEQUENCE [LARGE SCALE GENOMIC DNA]</scope>
    <source>
        <strain evidence="2 3">HL2708#5</strain>
    </source>
</reference>
<evidence type="ECO:0000313" key="2">
    <source>
        <dbReference type="EMBL" id="AVX03234.1"/>
    </source>
</evidence>
<sequence>MAHYALVTLVIKDQEKLAAYLKVGGPAVAKHDGKAIAGGPESLALQIPHGETKGVVLEFPSADHITAWLDDPELADVHALRNEAADTTILSLPSIG</sequence>
<keyword evidence="3" id="KW-1185">Reference proteome</keyword>
<dbReference type="EMBL" id="CP021330">
    <property type="protein sequence ID" value="AVX03234.1"/>
    <property type="molecule type" value="Genomic_DNA"/>
</dbReference>
<dbReference type="InterPro" id="IPR011008">
    <property type="entry name" value="Dimeric_a/b-barrel"/>
</dbReference>
<evidence type="ECO:0000259" key="1">
    <source>
        <dbReference type="Pfam" id="PF07045"/>
    </source>
</evidence>
<dbReference type="InterPro" id="IPR010753">
    <property type="entry name" value="DUF1330"/>
</dbReference>
<gene>
    <name evidence="2" type="ORF">MXMO3_00701</name>
</gene>
<dbReference type="SUPFAM" id="SSF54909">
    <property type="entry name" value="Dimeric alpha+beta barrel"/>
    <property type="match status" value="1"/>
</dbReference>
<dbReference type="AlphaFoldDB" id="A0A2R4MBA3"/>
<dbReference type="Gene3D" id="3.30.70.100">
    <property type="match status" value="1"/>
</dbReference>
<proteinExistence type="predicted"/>
<dbReference type="KEGG" id="mmyr:MXMO3_00701"/>
<dbReference type="RefSeq" id="WP_117394956.1">
    <property type="nucleotide sequence ID" value="NZ_CP021330.1"/>
</dbReference>
<organism evidence="2 3">
    <name type="scientific">Maritalea myrionectae</name>
    <dbReference type="NCBI Taxonomy" id="454601"/>
    <lineage>
        <taxon>Bacteria</taxon>
        <taxon>Pseudomonadati</taxon>
        <taxon>Pseudomonadota</taxon>
        <taxon>Alphaproteobacteria</taxon>
        <taxon>Hyphomicrobiales</taxon>
        <taxon>Devosiaceae</taxon>
        <taxon>Maritalea</taxon>
    </lineage>
</organism>
<protein>
    <recommendedName>
        <fullName evidence="1">DUF1330 domain-containing protein</fullName>
    </recommendedName>
</protein>
<evidence type="ECO:0000313" key="3">
    <source>
        <dbReference type="Proteomes" id="UP000258927"/>
    </source>
</evidence>